<accession>A0A9X1YXA1</accession>
<dbReference type="Proteomes" id="UP001155059">
    <property type="component" value="Unassembled WGS sequence"/>
</dbReference>
<name>A0A9X1YXA1_9PSED</name>
<dbReference type="GO" id="GO:0006006">
    <property type="term" value="P:glucose metabolic process"/>
    <property type="evidence" value="ECO:0007669"/>
    <property type="project" value="UniProtKB-KW"/>
</dbReference>
<protein>
    <submittedName>
        <fullName evidence="6">Beta-propeller fold lactonase family protein</fullName>
    </submittedName>
</protein>
<dbReference type="Pfam" id="PF05345">
    <property type="entry name" value="He_PIG"/>
    <property type="match status" value="2"/>
</dbReference>
<dbReference type="SMART" id="SM00736">
    <property type="entry name" value="CADG"/>
    <property type="match status" value="3"/>
</dbReference>
<evidence type="ECO:0000313" key="7">
    <source>
        <dbReference type="Proteomes" id="UP001155059"/>
    </source>
</evidence>
<dbReference type="SUPFAM" id="SSF101908">
    <property type="entry name" value="Putative isomerase YbhE"/>
    <property type="match status" value="1"/>
</dbReference>
<dbReference type="Gene3D" id="2.60.40.10">
    <property type="entry name" value="Immunoglobulins"/>
    <property type="match status" value="2"/>
</dbReference>
<dbReference type="SUPFAM" id="SSF49313">
    <property type="entry name" value="Cadherin-like"/>
    <property type="match status" value="2"/>
</dbReference>
<dbReference type="SUPFAM" id="SSF75011">
    <property type="entry name" value="3-carboxy-cis,cis-mucoante lactonizing enzyme"/>
    <property type="match status" value="2"/>
</dbReference>
<feature type="compositionally biased region" description="Polar residues" evidence="3">
    <location>
        <begin position="1090"/>
        <end position="1106"/>
    </location>
</feature>
<reference evidence="6 7" key="1">
    <citation type="journal article" date="2022" name="Int. J. Syst. Evol. Microbiol.">
        <title>Pseudomonas aegrilactucae sp. nov. and Pseudomonas morbosilactucae sp. nov., pathogens causing bacterial rot of lettuce in Japan.</title>
        <authorList>
            <person name="Sawada H."/>
            <person name="Fujikawa T."/>
            <person name="Satou M."/>
        </authorList>
    </citation>
    <scope>NUCLEOTIDE SEQUENCE [LARGE SCALE GENOMIC DNA]</scope>
    <source>
        <strain evidence="6 7">MAFF 302030</strain>
    </source>
</reference>
<dbReference type="SMART" id="SM00089">
    <property type="entry name" value="PKD"/>
    <property type="match status" value="2"/>
</dbReference>
<dbReference type="PANTHER" id="PTHR30344:SF1">
    <property type="entry name" value="6-PHOSPHOGLUCONOLACTONASE"/>
    <property type="match status" value="1"/>
</dbReference>
<evidence type="ECO:0000259" key="4">
    <source>
        <dbReference type="SMART" id="SM00089"/>
    </source>
</evidence>
<dbReference type="InterPro" id="IPR015919">
    <property type="entry name" value="Cadherin-like_sf"/>
</dbReference>
<dbReference type="SMART" id="SM00320">
    <property type="entry name" value="WD40"/>
    <property type="match status" value="4"/>
</dbReference>
<dbReference type="GO" id="GO:0017057">
    <property type="term" value="F:6-phosphogluconolactonase activity"/>
    <property type="evidence" value="ECO:0007669"/>
    <property type="project" value="TreeGrafter"/>
</dbReference>
<comment type="similarity">
    <text evidence="1">Belongs to the cycloisomerase 2 family.</text>
</comment>
<evidence type="ECO:0000313" key="6">
    <source>
        <dbReference type="EMBL" id="MCK9799349.1"/>
    </source>
</evidence>
<dbReference type="SUPFAM" id="SSF50969">
    <property type="entry name" value="YVTN repeat-like/Quinoprotein amine dehydrogenase"/>
    <property type="match status" value="1"/>
</dbReference>
<evidence type="ECO:0000256" key="2">
    <source>
        <dbReference type="ARBA" id="ARBA00022526"/>
    </source>
</evidence>
<feature type="domain" description="Dystroglycan-type cadherin-like" evidence="5">
    <location>
        <begin position="1004"/>
        <end position="1098"/>
    </location>
</feature>
<feature type="domain" description="PKD/Chitinase" evidence="4">
    <location>
        <begin position="2427"/>
        <end position="2512"/>
    </location>
</feature>
<dbReference type="InterPro" id="IPR022409">
    <property type="entry name" value="PKD/Chitinase_dom"/>
</dbReference>
<feature type="domain" description="PKD/Chitinase" evidence="4">
    <location>
        <begin position="1002"/>
        <end position="1092"/>
    </location>
</feature>
<evidence type="ECO:0000259" key="5">
    <source>
        <dbReference type="SMART" id="SM00736"/>
    </source>
</evidence>
<dbReference type="InterPro" id="IPR050282">
    <property type="entry name" value="Cycloisomerase_2"/>
</dbReference>
<dbReference type="InterPro" id="IPR015943">
    <property type="entry name" value="WD40/YVTN_repeat-like_dom_sf"/>
</dbReference>
<comment type="caution">
    <text evidence="6">The sequence shown here is derived from an EMBL/GenBank/DDBJ whole genome shotgun (WGS) entry which is preliminary data.</text>
</comment>
<dbReference type="InterPro" id="IPR001680">
    <property type="entry name" value="WD40_rpt"/>
</dbReference>
<dbReference type="InterPro" id="IPR019405">
    <property type="entry name" value="Lactonase_7-beta_prop"/>
</dbReference>
<keyword evidence="2" id="KW-0119">Carbohydrate metabolism</keyword>
<feature type="compositionally biased region" description="Low complexity" evidence="3">
    <location>
        <begin position="2718"/>
        <end position="2736"/>
    </location>
</feature>
<proteinExistence type="inferred from homology"/>
<evidence type="ECO:0000256" key="1">
    <source>
        <dbReference type="ARBA" id="ARBA00005564"/>
    </source>
</evidence>
<dbReference type="GO" id="GO:0005509">
    <property type="term" value="F:calcium ion binding"/>
    <property type="evidence" value="ECO:0007669"/>
    <property type="project" value="InterPro"/>
</dbReference>
<dbReference type="SUPFAM" id="SSF63829">
    <property type="entry name" value="Calcium-dependent phosphotriesterase"/>
    <property type="match status" value="2"/>
</dbReference>
<feature type="domain" description="Dystroglycan-type cadherin-like" evidence="5">
    <location>
        <begin position="2615"/>
        <end position="2716"/>
    </location>
</feature>
<dbReference type="GO" id="GO:0016020">
    <property type="term" value="C:membrane"/>
    <property type="evidence" value="ECO:0007669"/>
    <property type="project" value="InterPro"/>
</dbReference>
<feature type="region of interest" description="Disordered" evidence="3">
    <location>
        <begin position="1090"/>
        <end position="1119"/>
    </location>
</feature>
<dbReference type="RefSeq" id="WP_268265699.1">
    <property type="nucleotide sequence ID" value="NZ_JALQCW010000039.1"/>
</dbReference>
<gene>
    <name evidence="6" type="ORF">M1B34_16955</name>
</gene>
<dbReference type="Pfam" id="PF10282">
    <property type="entry name" value="Lactonase"/>
    <property type="match status" value="3"/>
</dbReference>
<keyword evidence="2" id="KW-0313">Glucose metabolism</keyword>
<dbReference type="EMBL" id="JALQCW010000039">
    <property type="protein sequence ID" value="MCK9799349.1"/>
    <property type="molecule type" value="Genomic_DNA"/>
</dbReference>
<dbReference type="PANTHER" id="PTHR30344">
    <property type="entry name" value="6-PHOSPHOGLUCONOLACTONASE-RELATED"/>
    <property type="match status" value="1"/>
</dbReference>
<feature type="region of interest" description="Disordered" evidence="3">
    <location>
        <begin position="2716"/>
        <end position="2746"/>
    </location>
</feature>
<sequence>MGDYVYVVSNTSVVTLERGSDGKLTKLLDGTLSVGISSSTPTTLTASADGRFVYLSDASNGVIKVLELRDSSDGKELVLVDSTLLGGVSSLALSSDGQRLFATSSSGGTLSVYRVGSDGRLTLTGTLSDVPGAVTVSTSPDGQSVVVGGTGLNRFSDVQTYISGSDSTVASGVTLSDVNLDKLNAGQGNYQGASVTLERTGGASSDDSFGFKTGSGLSLSGDKVLKNGVEIGTFNQSGGTLTITFSTQLTSAEANAVLHQVTYHNSTSPDGTLISLNLVANDGELNSQALVLTLLLSNNSAPTLTTTVVSHTPYDTATVQTPLFSDTAVNTGEVGQTILSLDLKVSGLVNPANEFLIVDGTRIDLSQSGSGTTASGYSYSYVRDGSTATLHISRDSGISSTAVQNLVNGIAYVNDSASAVSGSRTFTLATLRDDGGTANGSSDSRDLNISTTLAIAVNNAPQAQVDVSVDTNLYYFNGSLSGYTDYVSGVTLSSDGKTLLVIGNSGSNTSGISYLRVYSRDPLTGALSLTQSFTQGSVDNPDTVAIEVNGLNTISTVTVSADGSLVYVAGYSTANSVTSASLLLFKRDANGTLTFDSVAASGTSGLNAPISEIVLSADGQSLYTINGVNPHDVSTGKSEVAMFSRDPNSGALTFIGSYVGGSAALGLNVPTGIVVSGDGRSVYISNASSAMITVLSRDPASGVLTYVSAITQASIAASADAANQPTDLRYLQNLQDIVISPDNNFVYVSSGSYAFVSIFQRQADGSLSYVGSVDTYNTKYSNSLALREMALSADGKTLYVSTYGGQSLLVFSRDLSTGKLTFVENLKGNKNYNHLTVSSDGLNLYTGTSSFISGLDIFSAKANGDYSEQQPTVFAEHLDFSDIDLDALDNYQGASITVVRNGGANSNDLFGFSTGNGLSLEGGQILLDNQPIAEVSNSGGTLKVTFSAEVTQEQVNQVLHQLTYANGADSQPARVDLQISFSDGSKSVSSGLTLLLNQAPEVGNPGYSLPAATGNSPYTVTLPSDLFSDAEGDSLTWDLSGLPTGLSFDAATLTLSGTPSGLGVGEHLLTLSVVDSLGNATERQISLQVTADPSQVPSLGGDSSSLEYGGNTDGNVPGSDGSVLAGAKDTVVSGDGKYLYVVSISPDGPSSVSVFSRAADGSLTWVQSLSDSAIAGLAGALKVVVSADQKSLYVIGSDANSLLVFSRDSDSGQLTLRSTLAGPADSSITAVASHGDQVYVASGDSVRVYQQQSDGQLTLLRTYQDGVGGIDGLQGVQHLLVSADGRFLFIGASGDNSIATAMAINNDGSLTLINTLVGGSADSTFFIQALSVSADGKTLYALNNDTQQTLEILAIGADGRLSLVSSLALDGSVTDIQVAADGSAVFVIGSEIQVFKRDSGGQLTLQGSFDRWDNPWGIGFADLTSVSLSPDGKQLYISGSVDWNETLLVLNIGLPEVTYTEGDAAIALLPSGTLSDPQLDAAGDYNGASLTIGRDGGSNAADTYGFIDDNGLTLSNGQIFKNGVTIADFVDNNGVLTVTFIAATSPADARNVLRQIAYRNSSQDPTAQGAGPKFAIQLNDGDNNSASVRVKVNLVGVNDPAILDSTVLDPTLAEDNEFVSLFKDTQIDTIEAEQKIWHVVLTLDAANAHDLLRVGGDKIVLDSATSGTAQTASGLSYSVSISGGVTTVTLYLMRSAEQTAALIDGIGYNNSGSGLSGTRTIGLSINEYTDGQSGETRTTLAESVKVTLTGPSEPNSPPVLGGGATVDYTERSEPVLIAPGVVVQDAQMDRFNNGLGNYNGATLTITLGSGSTNLDHLGFNAGNGLTLNGTALQKDGVTIGQLSNADGVLSIRFNDDAGTIPTTADVQNALRQITYANDSHTPVASVAISVILADRSLASSTLNLTIAITAINDLPVLTQDPLLSQGDLAILQNLTQVPGLGALTQVSFSTDGRSVYVSDGSGAIAQLSRDPLTGQLSYVKTLAATGLESIQQLLVSQDGSQVYAVGGSGENVIVVLQRDPATGALSVGQSLVNEDSNNYSLFNPISLQESADGKHLYLLTDNGITVLNRSNGQLSYLENLGNDAWSAPYQHQPVALVVAGDYVFVVTDPASSNFANTLIAYKRGADGSLSVAGYVRDTQTDSGGKTVSMADPKHLAASADGQLIYVAGTNSVQVLRFNAADGSFTDLGILASGLGNVSDMALSADGQLLYVSSSDGSLQRYSTANQQLTLVDTLRGSDAAALVNAGQISLSNDGGVVVLGSGLAVLQAEAMDPVQYELGAEPVPFADHLTLSDAELDAANNGAGDYQGASISVSRSPVPSSDDHFGFVDGNGIRLVDGQLLRGNEVIGTFVDNGGQLTLTFSASVSTLEARTILRQLTYANSAEDVPSVSLSLSVVLNDGQADSPAQAVALDVRGVEPNLPPVVNPGSYVPPSAVVGQPYQVVLPANLFSDPNGDPLTLSLDNLPDGLSFDPATRTLSGTLESVGRLTLTLVATDPSGDSVSRELSLNVKAVAVTSRAVDSTTPVVPRDGQGWSAPAPVAGRDQPMGGFAPTPVWSSPLSSSSASTSANWLGLGSLNGLPDDKDLSGLNRGLSSLEDYSGRLVRLSDDSSSSLSATRSSLGALLSVEQGSLLTRFQLPDGLFSHAGGPLEISLHQANGQPLPGWIRFDGRSGLIQVESRQLAELQRLQLRLVARDAAGHRVEIPVRLQVSEDGAATLQASPAEAPASESQAASQAPLDSHLQASGQSGVLARGQALLQALFGTAPGDDKNAA</sequence>
<feature type="domain" description="Dystroglycan-type cadherin-like" evidence="5">
    <location>
        <begin position="2422"/>
        <end position="2516"/>
    </location>
</feature>
<dbReference type="InterPro" id="IPR013783">
    <property type="entry name" value="Ig-like_fold"/>
</dbReference>
<dbReference type="InterPro" id="IPR011044">
    <property type="entry name" value="Quino_amine_DH_bsu"/>
</dbReference>
<organism evidence="6 7">
    <name type="scientific">Pseudomonas morbosilactucae</name>
    <dbReference type="NCBI Taxonomy" id="2938197"/>
    <lineage>
        <taxon>Bacteria</taxon>
        <taxon>Pseudomonadati</taxon>
        <taxon>Pseudomonadota</taxon>
        <taxon>Gammaproteobacteria</taxon>
        <taxon>Pseudomonadales</taxon>
        <taxon>Pseudomonadaceae</taxon>
        <taxon>Pseudomonas</taxon>
    </lineage>
</organism>
<dbReference type="InterPro" id="IPR006644">
    <property type="entry name" value="Cadg"/>
</dbReference>
<reference evidence="6 7" key="2">
    <citation type="journal article" date="2023" name="Plant Pathol.">
        <title>Dismantling and reorganizing Pseudomonas marginalis sensu#lato.</title>
        <authorList>
            <person name="Sawada H."/>
            <person name="Fujikawa T."/>
            <person name="Satou M."/>
        </authorList>
    </citation>
    <scope>NUCLEOTIDE SEQUENCE [LARGE SCALE GENOMIC DNA]</scope>
    <source>
        <strain evidence="6 7">MAFF 302030</strain>
    </source>
</reference>
<dbReference type="Gene3D" id="2.130.10.10">
    <property type="entry name" value="YVTN repeat-like/Quinoprotein amine dehydrogenase"/>
    <property type="match status" value="7"/>
</dbReference>
<evidence type="ECO:0000256" key="3">
    <source>
        <dbReference type="SAM" id="MobiDB-lite"/>
    </source>
</evidence>